<evidence type="ECO:0000313" key="2">
    <source>
        <dbReference type="EMBL" id="GGZ54499.1"/>
    </source>
</evidence>
<sequence>MPATRKVGCPQASFSVVSGRESAAERTSAAVIVASAVIPDSVSRARRVRRRDSTVTPGTDIHPRPAPQPAPRAGSP</sequence>
<organism evidence="2 3">
    <name type="scientific">Streptomyces rubiginosohelvolus</name>
    <dbReference type="NCBI Taxonomy" id="67362"/>
    <lineage>
        <taxon>Bacteria</taxon>
        <taxon>Bacillati</taxon>
        <taxon>Actinomycetota</taxon>
        <taxon>Actinomycetes</taxon>
        <taxon>Kitasatosporales</taxon>
        <taxon>Streptomycetaceae</taxon>
        <taxon>Streptomyces</taxon>
    </lineage>
</organism>
<accession>A0ABQ3BQQ4</accession>
<feature type="region of interest" description="Disordered" evidence="1">
    <location>
        <begin position="41"/>
        <end position="76"/>
    </location>
</feature>
<dbReference type="Proteomes" id="UP000624183">
    <property type="component" value="Unassembled WGS sequence"/>
</dbReference>
<evidence type="ECO:0000256" key="1">
    <source>
        <dbReference type="SAM" id="MobiDB-lite"/>
    </source>
</evidence>
<gene>
    <name evidence="2" type="ORF">GCM10010328_31410</name>
</gene>
<evidence type="ECO:0000313" key="3">
    <source>
        <dbReference type="Proteomes" id="UP000624183"/>
    </source>
</evidence>
<reference evidence="3" key="1">
    <citation type="journal article" date="2019" name="Int. J. Syst. Evol. Microbiol.">
        <title>The Global Catalogue of Microorganisms (GCM) 10K type strain sequencing project: providing services to taxonomists for standard genome sequencing and annotation.</title>
        <authorList>
            <consortium name="The Broad Institute Genomics Platform"/>
            <consortium name="The Broad Institute Genome Sequencing Center for Infectious Disease"/>
            <person name="Wu L."/>
            <person name="Ma J."/>
        </authorList>
    </citation>
    <scope>NUCLEOTIDE SEQUENCE [LARGE SCALE GENOMIC DNA]</scope>
    <source>
        <strain evidence="3">JCM 4602</strain>
    </source>
</reference>
<dbReference type="EMBL" id="BMUW01000005">
    <property type="protein sequence ID" value="GGZ54499.1"/>
    <property type="molecule type" value="Genomic_DNA"/>
</dbReference>
<keyword evidence="3" id="KW-1185">Reference proteome</keyword>
<comment type="caution">
    <text evidence="2">The sequence shown here is derived from an EMBL/GenBank/DDBJ whole genome shotgun (WGS) entry which is preliminary data.</text>
</comment>
<protein>
    <submittedName>
        <fullName evidence="2">Uncharacterized protein</fullName>
    </submittedName>
</protein>
<proteinExistence type="predicted"/>
<name>A0ABQ3BQQ4_9ACTN</name>